<keyword evidence="5" id="KW-0862">Zinc</keyword>
<dbReference type="GO" id="GO:0061630">
    <property type="term" value="F:ubiquitin protein ligase activity"/>
    <property type="evidence" value="ECO:0000318"/>
    <property type="project" value="GO_Central"/>
</dbReference>
<evidence type="ECO:0000313" key="9">
    <source>
        <dbReference type="EnsemblPlants" id="AES69219"/>
    </source>
</evidence>
<dbReference type="PaxDb" id="3880-AES69219"/>
<evidence type="ECO:0000259" key="7">
    <source>
        <dbReference type="PROSITE" id="PS50089"/>
    </source>
</evidence>
<dbReference type="Proteomes" id="UP000002051">
    <property type="component" value="Chromosome 3"/>
</dbReference>
<evidence type="ECO:0000256" key="5">
    <source>
        <dbReference type="ARBA" id="ARBA00022833"/>
    </source>
</evidence>
<feature type="domain" description="RING-type" evidence="7">
    <location>
        <begin position="17"/>
        <end position="58"/>
    </location>
</feature>
<accession>G7IZ98</accession>
<reference evidence="8 10" key="1">
    <citation type="journal article" date="2011" name="Nature">
        <title>The Medicago genome provides insight into the evolution of rhizobial symbioses.</title>
        <authorList>
            <person name="Young N.D."/>
            <person name="Debelle F."/>
            <person name="Oldroyd G.E."/>
            <person name="Geurts R."/>
            <person name="Cannon S.B."/>
            <person name="Udvardi M.K."/>
            <person name="Benedito V.A."/>
            <person name="Mayer K.F."/>
            <person name="Gouzy J."/>
            <person name="Schoof H."/>
            <person name="Van de Peer Y."/>
            <person name="Proost S."/>
            <person name="Cook D.R."/>
            <person name="Meyers B.C."/>
            <person name="Spannagl M."/>
            <person name="Cheung F."/>
            <person name="De Mita S."/>
            <person name="Krishnakumar V."/>
            <person name="Gundlach H."/>
            <person name="Zhou S."/>
            <person name="Mudge J."/>
            <person name="Bharti A.K."/>
            <person name="Murray J.D."/>
            <person name="Naoumkina M.A."/>
            <person name="Rosen B."/>
            <person name="Silverstein K.A."/>
            <person name="Tang H."/>
            <person name="Rombauts S."/>
            <person name="Zhao P.X."/>
            <person name="Zhou P."/>
            <person name="Barbe V."/>
            <person name="Bardou P."/>
            <person name="Bechner M."/>
            <person name="Bellec A."/>
            <person name="Berger A."/>
            <person name="Berges H."/>
            <person name="Bidwell S."/>
            <person name="Bisseling T."/>
            <person name="Choisne N."/>
            <person name="Couloux A."/>
            <person name="Denny R."/>
            <person name="Deshpande S."/>
            <person name="Dai X."/>
            <person name="Doyle J.J."/>
            <person name="Dudez A.M."/>
            <person name="Farmer A.D."/>
            <person name="Fouteau S."/>
            <person name="Franken C."/>
            <person name="Gibelin C."/>
            <person name="Gish J."/>
            <person name="Goldstein S."/>
            <person name="Gonzalez A.J."/>
            <person name="Green P.J."/>
            <person name="Hallab A."/>
            <person name="Hartog M."/>
            <person name="Hua A."/>
            <person name="Humphray S.J."/>
            <person name="Jeong D.H."/>
            <person name="Jing Y."/>
            <person name="Jocker A."/>
            <person name="Kenton S.M."/>
            <person name="Kim D.J."/>
            <person name="Klee K."/>
            <person name="Lai H."/>
            <person name="Lang C."/>
            <person name="Lin S."/>
            <person name="Macmil S.L."/>
            <person name="Magdelenat G."/>
            <person name="Matthews L."/>
            <person name="McCorrison J."/>
            <person name="Monaghan E.L."/>
            <person name="Mun J.H."/>
            <person name="Najar F.Z."/>
            <person name="Nicholson C."/>
            <person name="Noirot C."/>
            <person name="O'Bleness M."/>
            <person name="Paule C.R."/>
            <person name="Poulain J."/>
            <person name="Prion F."/>
            <person name="Qin B."/>
            <person name="Qu C."/>
            <person name="Retzel E.F."/>
            <person name="Riddle C."/>
            <person name="Sallet E."/>
            <person name="Samain S."/>
            <person name="Samson N."/>
            <person name="Sanders I."/>
            <person name="Saurat O."/>
            <person name="Scarpelli C."/>
            <person name="Schiex T."/>
            <person name="Segurens B."/>
            <person name="Severin A.J."/>
            <person name="Sherrier D.J."/>
            <person name="Shi R."/>
            <person name="Sims S."/>
            <person name="Singer S.R."/>
            <person name="Sinharoy S."/>
            <person name="Sterck L."/>
            <person name="Viollet A."/>
            <person name="Wang B.B."/>
            <person name="Wang K."/>
            <person name="Wang M."/>
            <person name="Wang X."/>
            <person name="Warfsmann J."/>
            <person name="Weissenbach J."/>
            <person name="White D.D."/>
            <person name="White J.D."/>
            <person name="Wiley G.B."/>
            <person name="Wincker P."/>
            <person name="Xing Y."/>
            <person name="Yang L."/>
            <person name="Yao Z."/>
            <person name="Ying F."/>
            <person name="Zhai J."/>
            <person name="Zhou L."/>
            <person name="Zuber A."/>
            <person name="Denarie J."/>
            <person name="Dixon R.A."/>
            <person name="May G.D."/>
            <person name="Schwartz D.C."/>
            <person name="Rogers J."/>
            <person name="Quetier F."/>
            <person name="Town C.D."/>
            <person name="Roe B.A."/>
        </authorList>
    </citation>
    <scope>NUCLEOTIDE SEQUENCE [LARGE SCALE GENOMIC DNA]</scope>
    <source>
        <strain evidence="8">A17</strain>
        <strain evidence="9 10">cv. Jemalong A17</strain>
    </source>
</reference>
<dbReference type="SUPFAM" id="SSF57850">
    <property type="entry name" value="RING/U-box"/>
    <property type="match status" value="1"/>
</dbReference>
<dbReference type="OMA" id="MCSICLA"/>
<keyword evidence="3" id="KW-0479">Metal-binding</keyword>
<dbReference type="GO" id="GO:0005737">
    <property type="term" value="C:cytoplasm"/>
    <property type="evidence" value="ECO:0000318"/>
    <property type="project" value="GO_Central"/>
</dbReference>
<dbReference type="PROSITE" id="PS50089">
    <property type="entry name" value="ZF_RING_2"/>
    <property type="match status" value="1"/>
</dbReference>
<evidence type="ECO:0000256" key="6">
    <source>
        <dbReference type="PROSITE-ProRule" id="PRU00175"/>
    </source>
</evidence>
<sequence>MEQQPLEEGKGSEAMMCSICLAELLVGSQATRFPCSHLYDEGCIMKWLGRSNTCPMCRQILPNM</sequence>
<reference evidence="8 10" key="2">
    <citation type="journal article" date="2014" name="BMC Genomics">
        <title>An improved genome release (version Mt4.0) for the model legume Medicago truncatula.</title>
        <authorList>
            <person name="Tang H."/>
            <person name="Krishnakumar V."/>
            <person name="Bidwell S."/>
            <person name="Rosen B."/>
            <person name="Chan A."/>
            <person name="Zhou S."/>
            <person name="Gentzbittel L."/>
            <person name="Childs K.L."/>
            <person name="Yandell M."/>
            <person name="Gundlach H."/>
            <person name="Mayer K.F."/>
            <person name="Schwartz D.C."/>
            <person name="Town C.D."/>
        </authorList>
    </citation>
    <scope>GENOME REANNOTATION</scope>
    <source>
        <strain evidence="9 10">cv. Jemalong A17</strain>
    </source>
</reference>
<dbReference type="HOGENOM" id="CLU_013137_21_5_1"/>
<dbReference type="AlphaFoldDB" id="G7IZ98"/>
<dbReference type="SMART" id="SM00184">
    <property type="entry name" value="RING"/>
    <property type="match status" value="1"/>
</dbReference>
<evidence type="ECO:0000256" key="1">
    <source>
        <dbReference type="ARBA" id="ARBA00000900"/>
    </source>
</evidence>
<protein>
    <recommendedName>
        <fullName evidence="2">RING-type E3 ubiquitin transferase</fullName>
        <ecNumber evidence="2">2.3.2.27</ecNumber>
    </recommendedName>
</protein>
<organism evidence="8 10">
    <name type="scientific">Medicago truncatula</name>
    <name type="common">Barrel medic</name>
    <name type="synonym">Medicago tribuloides</name>
    <dbReference type="NCBI Taxonomy" id="3880"/>
    <lineage>
        <taxon>Eukaryota</taxon>
        <taxon>Viridiplantae</taxon>
        <taxon>Streptophyta</taxon>
        <taxon>Embryophyta</taxon>
        <taxon>Tracheophyta</taxon>
        <taxon>Spermatophyta</taxon>
        <taxon>Magnoliopsida</taxon>
        <taxon>eudicotyledons</taxon>
        <taxon>Gunneridae</taxon>
        <taxon>Pentapetalae</taxon>
        <taxon>rosids</taxon>
        <taxon>fabids</taxon>
        <taxon>Fabales</taxon>
        <taxon>Fabaceae</taxon>
        <taxon>Papilionoideae</taxon>
        <taxon>50 kb inversion clade</taxon>
        <taxon>NPAAA clade</taxon>
        <taxon>Hologalegina</taxon>
        <taxon>IRL clade</taxon>
        <taxon>Trifolieae</taxon>
        <taxon>Medicago</taxon>
    </lineage>
</organism>
<gene>
    <name evidence="8" type="ordered locus">MTR_3g025550</name>
</gene>
<dbReference type="GO" id="GO:0008270">
    <property type="term" value="F:zinc ion binding"/>
    <property type="evidence" value="ECO:0007669"/>
    <property type="project" value="UniProtKB-KW"/>
</dbReference>
<dbReference type="InterPro" id="IPR013083">
    <property type="entry name" value="Znf_RING/FYVE/PHD"/>
</dbReference>
<dbReference type="EnsemblPlants" id="AES69219">
    <property type="protein sequence ID" value="AES69219"/>
    <property type="gene ID" value="MTR_3g025550"/>
</dbReference>
<dbReference type="Pfam" id="PF13639">
    <property type="entry name" value="zf-RING_2"/>
    <property type="match status" value="1"/>
</dbReference>
<dbReference type="eggNOG" id="KOG0800">
    <property type="taxonomic scope" value="Eukaryota"/>
</dbReference>
<keyword evidence="10" id="KW-1185">Reference proteome</keyword>
<evidence type="ECO:0000256" key="3">
    <source>
        <dbReference type="ARBA" id="ARBA00022723"/>
    </source>
</evidence>
<dbReference type="InterPro" id="IPR001841">
    <property type="entry name" value="Znf_RING"/>
</dbReference>
<comment type="catalytic activity">
    <reaction evidence="1">
        <text>S-ubiquitinyl-[E2 ubiquitin-conjugating enzyme]-L-cysteine + [acceptor protein]-L-lysine = [E2 ubiquitin-conjugating enzyme]-L-cysteine + N(6)-ubiquitinyl-[acceptor protein]-L-lysine.</text>
        <dbReference type="EC" id="2.3.2.27"/>
    </reaction>
</comment>
<keyword evidence="4 6" id="KW-0863">Zinc-finger</keyword>
<reference evidence="9" key="3">
    <citation type="submission" date="2015-04" db="UniProtKB">
        <authorList>
            <consortium name="EnsemblPlants"/>
        </authorList>
    </citation>
    <scope>IDENTIFICATION</scope>
    <source>
        <strain evidence="9">cv. Jemalong A17</strain>
    </source>
</reference>
<evidence type="ECO:0000256" key="2">
    <source>
        <dbReference type="ARBA" id="ARBA00012483"/>
    </source>
</evidence>
<dbReference type="Gene3D" id="3.30.40.10">
    <property type="entry name" value="Zinc/RING finger domain, C3HC4 (zinc finger)"/>
    <property type="match status" value="1"/>
</dbReference>
<proteinExistence type="predicted"/>
<evidence type="ECO:0000313" key="8">
    <source>
        <dbReference type="EMBL" id="AES69219.1"/>
    </source>
</evidence>
<evidence type="ECO:0000256" key="4">
    <source>
        <dbReference type="ARBA" id="ARBA00022771"/>
    </source>
</evidence>
<dbReference type="PANTHER" id="PTHR15710">
    <property type="entry name" value="E3 UBIQUITIN-PROTEIN LIGASE PRAJA"/>
    <property type="match status" value="1"/>
</dbReference>
<name>G7IZ98_MEDTR</name>
<dbReference type="PANTHER" id="PTHR15710:SF196">
    <property type="entry name" value="F6A14.12 PROTEIN-RELATED"/>
    <property type="match status" value="1"/>
</dbReference>
<dbReference type="EMBL" id="CM001219">
    <property type="protein sequence ID" value="AES69219.1"/>
    <property type="molecule type" value="Genomic_DNA"/>
</dbReference>
<dbReference type="GO" id="GO:0016567">
    <property type="term" value="P:protein ubiquitination"/>
    <property type="evidence" value="ECO:0000318"/>
    <property type="project" value="GO_Central"/>
</dbReference>
<evidence type="ECO:0000313" key="10">
    <source>
        <dbReference type="Proteomes" id="UP000002051"/>
    </source>
</evidence>
<dbReference type="EC" id="2.3.2.27" evidence="2"/>